<evidence type="ECO:0000313" key="2">
    <source>
        <dbReference type="EMBL" id="RID93376.1"/>
    </source>
</evidence>
<accession>A0A398C1Y2</accession>
<feature type="domain" description="VWFA" evidence="1">
    <location>
        <begin position="39"/>
        <end position="218"/>
    </location>
</feature>
<proteinExistence type="predicted"/>
<dbReference type="SUPFAM" id="SSF53300">
    <property type="entry name" value="vWA-like"/>
    <property type="match status" value="1"/>
</dbReference>
<dbReference type="SMART" id="SM00327">
    <property type="entry name" value="VWA"/>
    <property type="match status" value="1"/>
</dbReference>
<dbReference type="EMBL" id="QXXQ01000001">
    <property type="protein sequence ID" value="RID93376.1"/>
    <property type="molecule type" value="Genomic_DNA"/>
</dbReference>
<dbReference type="PROSITE" id="PS50234">
    <property type="entry name" value="VWFA"/>
    <property type="match status" value="1"/>
</dbReference>
<organism evidence="2 3">
    <name type="scientific">Gemmobacter lutimaris</name>
    <dbReference type="NCBI Taxonomy" id="2306023"/>
    <lineage>
        <taxon>Bacteria</taxon>
        <taxon>Pseudomonadati</taxon>
        <taxon>Pseudomonadota</taxon>
        <taxon>Alphaproteobacteria</taxon>
        <taxon>Rhodobacterales</taxon>
        <taxon>Paracoccaceae</taxon>
        <taxon>Gemmobacter</taxon>
    </lineage>
</organism>
<dbReference type="AlphaFoldDB" id="A0A398C1Y2"/>
<reference evidence="2 3" key="1">
    <citation type="submission" date="2018-09" db="EMBL/GenBank/DDBJ databases">
        <title>Gemmobacter lutimaris sp. nov., a marine bacterium isolated from tidal flat.</title>
        <authorList>
            <person name="Lee D.W."/>
            <person name="Yoo Y."/>
            <person name="Kim J.-J."/>
            <person name="Kim B.S."/>
        </authorList>
    </citation>
    <scope>NUCLEOTIDE SEQUENCE [LARGE SCALE GENOMIC DNA]</scope>
    <source>
        <strain evidence="2 3">YJ-T1-11</strain>
    </source>
</reference>
<protein>
    <submittedName>
        <fullName evidence="2">VWA domain-containing protein</fullName>
    </submittedName>
</protein>
<keyword evidence="3" id="KW-1185">Reference proteome</keyword>
<dbReference type="Gene3D" id="3.40.50.410">
    <property type="entry name" value="von Willebrand factor, type A domain"/>
    <property type="match status" value="1"/>
</dbReference>
<dbReference type="Pfam" id="PF13519">
    <property type="entry name" value="VWA_2"/>
    <property type="match status" value="1"/>
</dbReference>
<evidence type="ECO:0000313" key="3">
    <source>
        <dbReference type="Proteomes" id="UP000266649"/>
    </source>
</evidence>
<dbReference type="InterPro" id="IPR002035">
    <property type="entry name" value="VWF_A"/>
</dbReference>
<gene>
    <name evidence="2" type="ORF">D2N39_00130</name>
</gene>
<sequence>MAGGVFIIRSNSLDGVFMRTGFLALVCATFASGAMAEERSIIVLDGSGSMWGQIDGRPKLDIARDALGEVLAGIPADTSLGFMAYGHRNKGDCSDIELIVPPAPGSAPAISAAAAKMRFLGKTPLSEAVRRAAAEMRATEDKATVILITDGIETCAADPCAVATELESQGVDFTAHVVGFGLTKEEGRQVACLAENTGGKYIEAQDAGSLVEALKTTVATEAKTPQPTEPPKPKAMPENFAPRLLFTGGTPVPEDAGNSWELFAIGANGPATDSTAVFYGAPKVQVEPGRYLLVARLGQARSDMEIEIGATGLATPEMEISAAYVEIVPQAEPGGPAIEGAPSVLTAPTGDSATLYGAAGVWMPAGPIAVEVTVGTARVQTEITAAPGERLRREIVAAAGTVIVDGFLAPGNAGTGTLVVEIYARTPDGTRGDLLVYGYGPEQRYDLAPGPYLAVGRMQFAETEQPFEIVTGETRDIDLALNGGTAIATAEGADHIEVFALSETDEPTSLGYEYGARYEVTLSTGRYRMIAYRGDKQSAADIDITPGSTVEISLP</sequence>
<evidence type="ECO:0000259" key="1">
    <source>
        <dbReference type="PROSITE" id="PS50234"/>
    </source>
</evidence>
<comment type="caution">
    <text evidence="2">The sequence shown here is derived from an EMBL/GenBank/DDBJ whole genome shotgun (WGS) entry which is preliminary data.</text>
</comment>
<dbReference type="Proteomes" id="UP000266649">
    <property type="component" value="Unassembled WGS sequence"/>
</dbReference>
<dbReference type="InterPro" id="IPR036465">
    <property type="entry name" value="vWFA_dom_sf"/>
</dbReference>
<name>A0A398C1Y2_9RHOB</name>